<comment type="caution">
    <text evidence="1">The sequence shown here is derived from an EMBL/GenBank/DDBJ whole genome shotgun (WGS) entry which is preliminary data.</text>
</comment>
<evidence type="ECO:0000313" key="1">
    <source>
        <dbReference type="EMBL" id="CAH2234709.1"/>
    </source>
</evidence>
<sequence>MLYCNISNEVQFRARLEGQAKLASKKLGVLNRANRYLRQSKDSSSIKQVRPHMEYCSHLWVPLYQLLPFDRIQKRAVRLVDNPKLTFSFESLRRRRDASSLCLFYRLYNRECSEELFALIPPSMFS</sequence>
<protein>
    <submittedName>
        <fullName evidence="1">Jg4695 protein</fullName>
    </submittedName>
</protein>
<dbReference type="OrthoDB" id="7468774at2759"/>
<gene>
    <name evidence="1" type="primary">jg4695</name>
    <name evidence="1" type="ORF">PAEG_LOCUS12460</name>
</gene>
<name>A0A8S4RG46_9NEOP</name>
<organism evidence="1 2">
    <name type="scientific">Pararge aegeria aegeria</name>
    <dbReference type="NCBI Taxonomy" id="348720"/>
    <lineage>
        <taxon>Eukaryota</taxon>
        <taxon>Metazoa</taxon>
        <taxon>Ecdysozoa</taxon>
        <taxon>Arthropoda</taxon>
        <taxon>Hexapoda</taxon>
        <taxon>Insecta</taxon>
        <taxon>Pterygota</taxon>
        <taxon>Neoptera</taxon>
        <taxon>Endopterygota</taxon>
        <taxon>Lepidoptera</taxon>
        <taxon>Glossata</taxon>
        <taxon>Ditrysia</taxon>
        <taxon>Papilionoidea</taxon>
        <taxon>Nymphalidae</taxon>
        <taxon>Satyrinae</taxon>
        <taxon>Satyrini</taxon>
        <taxon>Parargina</taxon>
        <taxon>Pararge</taxon>
    </lineage>
</organism>
<accession>A0A8S4RG46</accession>
<evidence type="ECO:0000313" key="2">
    <source>
        <dbReference type="Proteomes" id="UP000838756"/>
    </source>
</evidence>
<dbReference type="AlphaFoldDB" id="A0A8S4RG46"/>
<dbReference type="EMBL" id="CAKXAJ010025080">
    <property type="protein sequence ID" value="CAH2234709.1"/>
    <property type="molecule type" value="Genomic_DNA"/>
</dbReference>
<reference evidence="1" key="1">
    <citation type="submission" date="2022-03" db="EMBL/GenBank/DDBJ databases">
        <authorList>
            <person name="Lindestad O."/>
        </authorList>
    </citation>
    <scope>NUCLEOTIDE SEQUENCE</scope>
</reference>
<keyword evidence="2" id="KW-1185">Reference proteome</keyword>
<dbReference type="Proteomes" id="UP000838756">
    <property type="component" value="Unassembled WGS sequence"/>
</dbReference>
<proteinExistence type="predicted"/>